<feature type="transmembrane region" description="Helical" evidence="1">
    <location>
        <begin position="192"/>
        <end position="218"/>
    </location>
</feature>
<keyword evidence="1" id="KW-0812">Transmembrane</keyword>
<keyword evidence="1" id="KW-1133">Transmembrane helix</keyword>
<evidence type="ECO:0000313" key="3">
    <source>
        <dbReference type="EMBL" id="KIG16368.1"/>
    </source>
</evidence>
<comment type="caution">
    <text evidence="3">The sequence shown here is derived from an EMBL/GenBank/DDBJ whole genome shotgun (WGS) entry which is preliminary data.</text>
</comment>
<dbReference type="InterPro" id="IPR013229">
    <property type="entry name" value="PEGA"/>
</dbReference>
<feature type="transmembrane region" description="Helical" evidence="1">
    <location>
        <begin position="147"/>
        <end position="167"/>
    </location>
</feature>
<feature type="domain" description="PEGA" evidence="2">
    <location>
        <begin position="74"/>
        <end position="121"/>
    </location>
</feature>
<proteinExistence type="predicted"/>
<sequence>MGVIIMSRLIRDNRDYQVEFIAHAVEDGRVLAQATVECSICGQQELLDAIPAKLTELDAKLAQALAAQTWPPRLMVAGTPSHASLSLDGEDIGPGPISVEVEPGKHQLEIAAVGYATQLHRWAAVEGVEQQIEFSLTRQPANRGLKIAGWAAVALGGVGTTTGITLISLNGRDHAPTCATNLRDPSGDCPNVYATAAAGVITLGVGVAAIATGVGLLVHRHQGQRQTKPSSARVSVGVGAGGIQLRF</sequence>
<name>A0A0C1ZYQ3_9BACT</name>
<dbReference type="Pfam" id="PF08308">
    <property type="entry name" value="PEGA"/>
    <property type="match status" value="1"/>
</dbReference>
<organism evidence="3 4">
    <name type="scientific">Enhygromyxa salina</name>
    <dbReference type="NCBI Taxonomy" id="215803"/>
    <lineage>
        <taxon>Bacteria</taxon>
        <taxon>Pseudomonadati</taxon>
        <taxon>Myxococcota</taxon>
        <taxon>Polyangia</taxon>
        <taxon>Nannocystales</taxon>
        <taxon>Nannocystaceae</taxon>
        <taxon>Enhygromyxa</taxon>
    </lineage>
</organism>
<keyword evidence="1" id="KW-0472">Membrane</keyword>
<dbReference type="Proteomes" id="UP000031599">
    <property type="component" value="Unassembled WGS sequence"/>
</dbReference>
<reference evidence="3 4" key="1">
    <citation type="submission" date="2014-12" db="EMBL/GenBank/DDBJ databases">
        <title>Genome assembly of Enhygromyxa salina DSM 15201.</title>
        <authorList>
            <person name="Sharma G."/>
            <person name="Subramanian S."/>
        </authorList>
    </citation>
    <scope>NUCLEOTIDE SEQUENCE [LARGE SCALE GENOMIC DNA]</scope>
    <source>
        <strain evidence="3 4">DSM 15201</strain>
    </source>
</reference>
<dbReference type="AlphaFoldDB" id="A0A0C1ZYQ3"/>
<accession>A0A0C1ZYQ3</accession>
<evidence type="ECO:0000259" key="2">
    <source>
        <dbReference type="Pfam" id="PF08308"/>
    </source>
</evidence>
<evidence type="ECO:0000313" key="4">
    <source>
        <dbReference type="Proteomes" id="UP000031599"/>
    </source>
</evidence>
<evidence type="ECO:0000256" key="1">
    <source>
        <dbReference type="SAM" id="Phobius"/>
    </source>
</evidence>
<protein>
    <recommendedName>
        <fullName evidence="2">PEGA domain-containing protein</fullName>
    </recommendedName>
</protein>
<dbReference type="EMBL" id="JMCC02000039">
    <property type="protein sequence ID" value="KIG16368.1"/>
    <property type="molecule type" value="Genomic_DNA"/>
</dbReference>
<gene>
    <name evidence="3" type="ORF">DB30_04535</name>
</gene>